<feature type="domain" description="C2H2-type" evidence="2">
    <location>
        <begin position="126"/>
        <end position="148"/>
    </location>
</feature>
<dbReference type="RefSeq" id="XP_064669273.1">
    <property type="nucleotide sequence ID" value="XM_064808660.1"/>
</dbReference>
<feature type="compositionally biased region" description="Polar residues" evidence="1">
    <location>
        <begin position="595"/>
        <end position="608"/>
    </location>
</feature>
<evidence type="ECO:0000259" key="2">
    <source>
        <dbReference type="PROSITE" id="PS00028"/>
    </source>
</evidence>
<evidence type="ECO:0000313" key="4">
    <source>
        <dbReference type="Proteomes" id="UP001302812"/>
    </source>
</evidence>
<dbReference type="EMBL" id="MU853345">
    <property type="protein sequence ID" value="KAK4111703.1"/>
    <property type="molecule type" value="Genomic_DNA"/>
</dbReference>
<reference evidence="3" key="1">
    <citation type="journal article" date="2023" name="Mol. Phylogenet. Evol.">
        <title>Genome-scale phylogeny and comparative genomics of the fungal order Sordariales.</title>
        <authorList>
            <person name="Hensen N."/>
            <person name="Bonometti L."/>
            <person name="Westerberg I."/>
            <person name="Brannstrom I.O."/>
            <person name="Guillou S."/>
            <person name="Cros-Aarteil S."/>
            <person name="Calhoun S."/>
            <person name="Haridas S."/>
            <person name="Kuo A."/>
            <person name="Mondo S."/>
            <person name="Pangilinan J."/>
            <person name="Riley R."/>
            <person name="LaButti K."/>
            <person name="Andreopoulos B."/>
            <person name="Lipzen A."/>
            <person name="Chen C."/>
            <person name="Yan M."/>
            <person name="Daum C."/>
            <person name="Ng V."/>
            <person name="Clum A."/>
            <person name="Steindorff A."/>
            <person name="Ohm R.A."/>
            <person name="Martin F."/>
            <person name="Silar P."/>
            <person name="Natvig D.O."/>
            <person name="Lalanne C."/>
            <person name="Gautier V."/>
            <person name="Ament-Velasquez S.L."/>
            <person name="Kruys A."/>
            <person name="Hutchinson M.I."/>
            <person name="Powell A.J."/>
            <person name="Barry K."/>
            <person name="Miller A.N."/>
            <person name="Grigoriev I.V."/>
            <person name="Debuchy R."/>
            <person name="Gladieux P."/>
            <person name="Hiltunen Thoren M."/>
            <person name="Johannesson H."/>
        </authorList>
    </citation>
    <scope>NUCLEOTIDE SEQUENCE</scope>
    <source>
        <strain evidence="3">CBS 508.74</strain>
    </source>
</reference>
<name>A0AAN6TC83_9PEZI</name>
<gene>
    <name evidence="3" type="ORF">N656DRAFT_148524</name>
</gene>
<reference evidence="3" key="2">
    <citation type="submission" date="2023-05" db="EMBL/GenBank/DDBJ databases">
        <authorList>
            <consortium name="Lawrence Berkeley National Laboratory"/>
            <person name="Steindorff A."/>
            <person name="Hensen N."/>
            <person name="Bonometti L."/>
            <person name="Westerberg I."/>
            <person name="Brannstrom I.O."/>
            <person name="Guillou S."/>
            <person name="Cros-Aarteil S."/>
            <person name="Calhoun S."/>
            <person name="Haridas S."/>
            <person name="Kuo A."/>
            <person name="Mondo S."/>
            <person name="Pangilinan J."/>
            <person name="Riley R."/>
            <person name="Labutti K."/>
            <person name="Andreopoulos B."/>
            <person name="Lipzen A."/>
            <person name="Chen C."/>
            <person name="Yanf M."/>
            <person name="Daum C."/>
            <person name="Ng V."/>
            <person name="Clum A."/>
            <person name="Ohm R."/>
            <person name="Martin F."/>
            <person name="Silar P."/>
            <person name="Natvig D."/>
            <person name="Lalanne C."/>
            <person name="Gautier V."/>
            <person name="Ament-Velasquez S.L."/>
            <person name="Kruys A."/>
            <person name="Hutchinson M.I."/>
            <person name="Powell A.J."/>
            <person name="Barry K."/>
            <person name="Miller A.N."/>
            <person name="Grigoriev I.V."/>
            <person name="Debuchy R."/>
            <person name="Gladieux P."/>
            <person name="Thoren M.H."/>
            <person name="Johannesson H."/>
        </authorList>
    </citation>
    <scope>NUCLEOTIDE SEQUENCE</scope>
    <source>
        <strain evidence="3">CBS 508.74</strain>
    </source>
</reference>
<dbReference type="InterPro" id="IPR013087">
    <property type="entry name" value="Znf_C2H2_type"/>
</dbReference>
<dbReference type="Gene3D" id="3.30.160.60">
    <property type="entry name" value="Classic Zinc Finger"/>
    <property type="match status" value="1"/>
</dbReference>
<evidence type="ECO:0000313" key="3">
    <source>
        <dbReference type="EMBL" id="KAK4111703.1"/>
    </source>
</evidence>
<dbReference type="PROSITE" id="PS00028">
    <property type="entry name" value="ZINC_FINGER_C2H2_1"/>
    <property type="match status" value="2"/>
</dbReference>
<keyword evidence="4" id="KW-1185">Reference proteome</keyword>
<evidence type="ECO:0000256" key="1">
    <source>
        <dbReference type="SAM" id="MobiDB-lite"/>
    </source>
</evidence>
<dbReference type="GeneID" id="89932783"/>
<dbReference type="SMART" id="SM00355">
    <property type="entry name" value="ZnF_C2H2"/>
    <property type="match status" value="4"/>
</dbReference>
<feature type="compositionally biased region" description="Basic and acidic residues" evidence="1">
    <location>
        <begin position="580"/>
        <end position="594"/>
    </location>
</feature>
<dbReference type="PANTHER" id="PTHR38166:SF1">
    <property type="entry name" value="C2H2-TYPE DOMAIN-CONTAINING PROTEIN"/>
    <property type="match status" value="1"/>
</dbReference>
<sequence length="1086" mass="120272">MDPRRPQHDSEAQKPSAETASPLPHGPAHGPSTGSVPFPGAAKDVVLPSGREEIARDDPVVRDSWLSLASTADRNSTVPSIFSVRASTASTRYSQRQSSIESPISATSPLHQELRKDSLSLGRRYCCTFCDESFESKAEWKLHELEVHDPLVRHSCPKCPVRFSDSVVLTEHCEREHGVRPATPVGRVNERFTVRTAWGCGFCAAYIPSREDYLEHVGSHYDEGRGRAEWQHTRAIEGLLRQPHVYAAWTDLVSREEHARGAKLRFLWDPDTTSRSLEGCRSLQDKLECFAIGTTKPQEIAEIAYKSAQVRLERNVSDLVNKVFTRVGEIGSQNLTLSPIKTSPKQDPSAPVSADDVVSPISPLPAPLRIATVNRRASDEMLKSGSFAATPQFGPGDERAPLFKKTAAPLPDIARLAAQIGPAKQPLSDAGGLANPTVRLKALRRIDSSRNLGSSDPIAAPGRPDVQEQRNGSPEQPPIPAFGIHPAPLQGSVATRFSAASEVMGRRLVSEPTSLPPRTAKNASLSDGDGLVEARQSVELPLLSTRREPTFQTPTFKNSRYNVAHFDNPDFQPEECTPEADNHDAPLRLKEPSPRSKSVNRLSVTKTPGASLLRPHNSSSTLSTHTREGSQLFDDSTSETMSDDSLSEPDFWLEVDGKAIASRQWKLSFHQTVDRGMVRLWTRYNHEWDAMIRQCVGERGNDSSQFRESSGRGRRGAPSRQPLGRGLRPYTHYPGDQDEEDDEEYGGYRPPSSQSKKSSESVKRFACPFRKHDPHTYNMQNYETCAVRSWSSISRLKEHLYRRHYKIHCQRCKQVFSDARQLNNHEMSAERCEVIDAVSPGDITAYQEKQLKSRKHTAKRQTDEEKWADIYRLLFPGEERVPSPYPEVGDDLGPISSETRVLLNFQHFLLTEMPSLFTQTAEEHAGRHIQAGEGLPMGSIPRIIDDALRKAIRAWETGTGSRVSEREISVAHSVLPPETPTSSVHSYGQPATYHPQAGVPNGTIRSFPQPSFGVEAPFVPGLANAPRADGFGSGDGDMFTSATTGNFHAFAPPFSRPHWEADLDFFGGSSFEENPNTGGLFRGFHN</sequence>
<comment type="caution">
    <text evidence="3">The sequence shown here is derived from an EMBL/GenBank/DDBJ whole genome shotgun (WGS) entry which is preliminary data.</text>
</comment>
<dbReference type="InterPro" id="IPR036236">
    <property type="entry name" value="Znf_C2H2_sf"/>
</dbReference>
<feature type="domain" description="C2H2-type" evidence="2">
    <location>
        <begin position="156"/>
        <end position="177"/>
    </location>
</feature>
<feature type="region of interest" description="Disordered" evidence="1">
    <location>
        <begin position="566"/>
        <end position="646"/>
    </location>
</feature>
<feature type="region of interest" description="Disordered" evidence="1">
    <location>
        <begin position="338"/>
        <end position="358"/>
    </location>
</feature>
<feature type="region of interest" description="Disordered" evidence="1">
    <location>
        <begin position="446"/>
        <end position="487"/>
    </location>
</feature>
<dbReference type="AlphaFoldDB" id="A0AAN6TC83"/>
<feature type="region of interest" description="Disordered" evidence="1">
    <location>
        <begin position="699"/>
        <end position="761"/>
    </location>
</feature>
<feature type="compositionally biased region" description="Acidic residues" evidence="1">
    <location>
        <begin position="736"/>
        <end position="745"/>
    </location>
</feature>
<protein>
    <recommendedName>
        <fullName evidence="2">C2H2-type domain-containing protein</fullName>
    </recommendedName>
</protein>
<dbReference type="PANTHER" id="PTHR38166">
    <property type="entry name" value="C2H2-TYPE DOMAIN-CONTAINING PROTEIN-RELATED"/>
    <property type="match status" value="1"/>
</dbReference>
<dbReference type="SUPFAM" id="SSF57667">
    <property type="entry name" value="beta-beta-alpha zinc fingers"/>
    <property type="match status" value="1"/>
</dbReference>
<dbReference type="Proteomes" id="UP001302812">
    <property type="component" value="Unassembled WGS sequence"/>
</dbReference>
<feature type="region of interest" description="Disordered" evidence="1">
    <location>
        <begin position="1"/>
        <end position="44"/>
    </location>
</feature>
<feature type="compositionally biased region" description="Basic and acidic residues" evidence="1">
    <location>
        <begin position="1"/>
        <end position="12"/>
    </location>
</feature>
<organism evidence="3 4">
    <name type="scientific">Canariomyces notabilis</name>
    <dbReference type="NCBI Taxonomy" id="2074819"/>
    <lineage>
        <taxon>Eukaryota</taxon>
        <taxon>Fungi</taxon>
        <taxon>Dikarya</taxon>
        <taxon>Ascomycota</taxon>
        <taxon>Pezizomycotina</taxon>
        <taxon>Sordariomycetes</taxon>
        <taxon>Sordariomycetidae</taxon>
        <taxon>Sordariales</taxon>
        <taxon>Chaetomiaceae</taxon>
        <taxon>Canariomyces</taxon>
    </lineage>
</organism>
<proteinExistence type="predicted"/>
<accession>A0AAN6TC83</accession>